<evidence type="ECO:0000313" key="4">
    <source>
        <dbReference type="Proteomes" id="UP000550508"/>
    </source>
</evidence>
<reference evidence="3 4" key="1">
    <citation type="submission" date="2020-05" db="EMBL/GenBank/DDBJ databases">
        <authorList>
            <person name="Kim M.K."/>
        </authorList>
    </citation>
    <scope>NUCLEOTIDE SEQUENCE [LARGE SCALE GENOMIC DNA]</scope>
    <source>
        <strain evidence="3 4">BT25</strain>
    </source>
</reference>
<feature type="domain" description="HNH nuclease" evidence="2">
    <location>
        <begin position="20"/>
        <end position="74"/>
    </location>
</feature>
<accession>A0A849VLN0</accession>
<protein>
    <submittedName>
        <fullName evidence="3">HNH endonuclease</fullName>
    </submittedName>
</protein>
<dbReference type="GO" id="GO:0008270">
    <property type="term" value="F:zinc ion binding"/>
    <property type="evidence" value="ECO:0007669"/>
    <property type="project" value="InterPro"/>
</dbReference>
<dbReference type="Proteomes" id="UP000550508">
    <property type="component" value="Unassembled WGS sequence"/>
</dbReference>
<sequence length="134" mass="14776">MARQVDEWTGKSDDTKAPPRVRQRIYDRDKGVCHLCKLQIKTGETWQADHVVALINGGKNAESNLAPAHSHCHLGKTAMDVKEKAKVAKVRAKHTGVARPQGSVKSAGFAKVVKAKPAHTKSLPPRRLFERIEP</sequence>
<feature type="compositionally biased region" description="Basic and acidic residues" evidence="1">
    <location>
        <begin position="1"/>
        <end position="17"/>
    </location>
</feature>
<gene>
    <name evidence="3" type="ORF">HQ945_05545</name>
</gene>
<keyword evidence="4" id="KW-1185">Reference proteome</keyword>
<dbReference type="InterPro" id="IPR003615">
    <property type="entry name" value="HNH_nuc"/>
</dbReference>
<evidence type="ECO:0000256" key="1">
    <source>
        <dbReference type="SAM" id="MobiDB-lite"/>
    </source>
</evidence>
<feature type="region of interest" description="Disordered" evidence="1">
    <location>
        <begin position="115"/>
        <end position="134"/>
    </location>
</feature>
<proteinExistence type="predicted"/>
<keyword evidence="3" id="KW-0540">Nuclease</keyword>
<comment type="caution">
    <text evidence="3">The sequence shown here is derived from an EMBL/GenBank/DDBJ whole genome shotgun (WGS) entry which is preliminary data.</text>
</comment>
<dbReference type="CDD" id="cd00085">
    <property type="entry name" value="HNHc"/>
    <property type="match status" value="1"/>
</dbReference>
<keyword evidence="3" id="KW-0255">Endonuclease</keyword>
<dbReference type="SMART" id="SM00507">
    <property type="entry name" value="HNHc"/>
    <property type="match status" value="1"/>
</dbReference>
<dbReference type="RefSeq" id="WP_174207783.1">
    <property type="nucleotide sequence ID" value="NZ_JABUMX010000001.1"/>
</dbReference>
<dbReference type="Pfam" id="PF01844">
    <property type="entry name" value="HNH"/>
    <property type="match status" value="1"/>
</dbReference>
<dbReference type="InterPro" id="IPR002711">
    <property type="entry name" value="HNH"/>
</dbReference>
<evidence type="ECO:0000259" key="2">
    <source>
        <dbReference type="SMART" id="SM00507"/>
    </source>
</evidence>
<dbReference type="AlphaFoldDB" id="A0A849VLN0"/>
<dbReference type="GO" id="GO:0004519">
    <property type="term" value="F:endonuclease activity"/>
    <property type="evidence" value="ECO:0007669"/>
    <property type="project" value="UniProtKB-KW"/>
</dbReference>
<keyword evidence="3" id="KW-0378">Hydrolase</keyword>
<feature type="region of interest" description="Disordered" evidence="1">
    <location>
        <begin position="1"/>
        <end position="22"/>
    </location>
</feature>
<evidence type="ECO:0000313" key="3">
    <source>
        <dbReference type="EMBL" id="NTS30711.1"/>
    </source>
</evidence>
<organism evidence="3 4">
    <name type="scientific">Phyllobacterium pellucidum</name>
    <dbReference type="NCBI Taxonomy" id="2740464"/>
    <lineage>
        <taxon>Bacteria</taxon>
        <taxon>Pseudomonadati</taxon>
        <taxon>Pseudomonadota</taxon>
        <taxon>Alphaproteobacteria</taxon>
        <taxon>Hyphomicrobiales</taxon>
        <taxon>Phyllobacteriaceae</taxon>
        <taxon>Phyllobacterium</taxon>
    </lineage>
</organism>
<name>A0A849VLN0_9HYPH</name>
<dbReference type="EMBL" id="JABUMX010000001">
    <property type="protein sequence ID" value="NTS30711.1"/>
    <property type="molecule type" value="Genomic_DNA"/>
</dbReference>
<dbReference type="GO" id="GO:0003676">
    <property type="term" value="F:nucleic acid binding"/>
    <property type="evidence" value="ECO:0007669"/>
    <property type="project" value="InterPro"/>
</dbReference>
<dbReference type="Gene3D" id="1.10.30.50">
    <property type="match status" value="1"/>
</dbReference>